<evidence type="ECO:0000313" key="2">
    <source>
        <dbReference type="EMBL" id="ETV79684.1"/>
    </source>
</evidence>
<reference evidence="2" key="1">
    <citation type="submission" date="2013-12" db="EMBL/GenBank/DDBJ databases">
        <title>The Genome Sequence of Aphanomyces astaci APO3.</title>
        <authorList>
            <consortium name="The Broad Institute Genomics Platform"/>
            <person name="Russ C."/>
            <person name="Tyler B."/>
            <person name="van West P."/>
            <person name="Dieguez-Uribeondo J."/>
            <person name="Young S.K."/>
            <person name="Zeng Q."/>
            <person name="Gargeya S."/>
            <person name="Fitzgerald M."/>
            <person name="Abouelleil A."/>
            <person name="Alvarado L."/>
            <person name="Chapman S.B."/>
            <person name="Gainer-Dewar J."/>
            <person name="Goldberg J."/>
            <person name="Griggs A."/>
            <person name="Gujja S."/>
            <person name="Hansen M."/>
            <person name="Howarth C."/>
            <person name="Imamovic A."/>
            <person name="Ireland A."/>
            <person name="Larimer J."/>
            <person name="McCowan C."/>
            <person name="Murphy C."/>
            <person name="Pearson M."/>
            <person name="Poon T.W."/>
            <person name="Priest M."/>
            <person name="Roberts A."/>
            <person name="Saif S."/>
            <person name="Shea T."/>
            <person name="Sykes S."/>
            <person name="Wortman J."/>
            <person name="Nusbaum C."/>
            <person name="Birren B."/>
        </authorList>
    </citation>
    <scope>NUCLEOTIDE SEQUENCE [LARGE SCALE GENOMIC DNA]</scope>
    <source>
        <strain evidence="2">APO3</strain>
    </source>
</reference>
<dbReference type="AlphaFoldDB" id="W4GKX5"/>
<evidence type="ECO:0000256" key="1">
    <source>
        <dbReference type="SAM" id="MobiDB-lite"/>
    </source>
</evidence>
<feature type="region of interest" description="Disordered" evidence="1">
    <location>
        <begin position="84"/>
        <end position="117"/>
    </location>
</feature>
<organism evidence="2">
    <name type="scientific">Aphanomyces astaci</name>
    <name type="common">Crayfish plague agent</name>
    <dbReference type="NCBI Taxonomy" id="112090"/>
    <lineage>
        <taxon>Eukaryota</taxon>
        <taxon>Sar</taxon>
        <taxon>Stramenopiles</taxon>
        <taxon>Oomycota</taxon>
        <taxon>Saprolegniomycetes</taxon>
        <taxon>Saprolegniales</taxon>
        <taxon>Verrucalvaceae</taxon>
        <taxon>Aphanomyces</taxon>
    </lineage>
</organism>
<feature type="compositionally biased region" description="Basic and acidic residues" evidence="1">
    <location>
        <begin position="102"/>
        <end position="117"/>
    </location>
</feature>
<gene>
    <name evidence="2" type="ORF">H257_06934</name>
</gene>
<name>W4GKX5_APHAT</name>
<proteinExistence type="predicted"/>
<dbReference type="RefSeq" id="XP_009830620.1">
    <property type="nucleotide sequence ID" value="XM_009832318.1"/>
</dbReference>
<accession>W4GKX5</accession>
<dbReference type="EMBL" id="KI913127">
    <property type="protein sequence ID" value="ETV79684.1"/>
    <property type="molecule type" value="Genomic_DNA"/>
</dbReference>
<protein>
    <submittedName>
        <fullName evidence="2">Uncharacterized protein</fullName>
    </submittedName>
</protein>
<dbReference type="GeneID" id="20808930"/>
<sequence length="117" mass="13247">MMADLYGDLDTSVDGRSSIHLKKELQVVQAQYDKLQKDAANLQRLNQELADQNAVLETNLSVVFATAQTEIARKDKTINELREELHRASRSGHQGQGRGAHYSRERSSQPSINRDRQ</sequence>
<dbReference type="VEuPathDB" id="FungiDB:H257_06934"/>
<dbReference type="OrthoDB" id="1938039at2759"/>